<comment type="caution">
    <text evidence="1">The sequence shown here is derived from an EMBL/GenBank/DDBJ whole genome shotgun (WGS) entry which is preliminary data.</text>
</comment>
<dbReference type="AlphaFoldDB" id="A0AAN9KTH3"/>
<reference evidence="1 2" key="1">
    <citation type="submission" date="2024-01" db="EMBL/GenBank/DDBJ databases">
        <title>The genomes of 5 underutilized Papilionoideae crops provide insights into root nodulation and disease resistanc.</title>
        <authorList>
            <person name="Jiang F."/>
        </authorList>
    </citation>
    <scope>NUCLEOTIDE SEQUENCE [LARGE SCALE GENOMIC DNA]</scope>
    <source>
        <strain evidence="1">LVBAO_FW01</strain>
        <tissue evidence="1">Leaves</tissue>
    </source>
</reference>
<gene>
    <name evidence="1" type="ORF">VNO77_26668</name>
</gene>
<dbReference type="Proteomes" id="UP001367508">
    <property type="component" value="Unassembled WGS sequence"/>
</dbReference>
<keyword evidence="2" id="KW-1185">Reference proteome</keyword>
<evidence type="ECO:0000313" key="1">
    <source>
        <dbReference type="EMBL" id="KAK7323204.1"/>
    </source>
</evidence>
<accession>A0AAN9KTH3</accession>
<dbReference type="EMBL" id="JAYMYQ010000006">
    <property type="protein sequence ID" value="KAK7323204.1"/>
    <property type="molecule type" value="Genomic_DNA"/>
</dbReference>
<proteinExistence type="predicted"/>
<name>A0AAN9KTH3_CANGL</name>
<organism evidence="1 2">
    <name type="scientific">Canavalia gladiata</name>
    <name type="common">Sword bean</name>
    <name type="synonym">Dolichos gladiatus</name>
    <dbReference type="NCBI Taxonomy" id="3824"/>
    <lineage>
        <taxon>Eukaryota</taxon>
        <taxon>Viridiplantae</taxon>
        <taxon>Streptophyta</taxon>
        <taxon>Embryophyta</taxon>
        <taxon>Tracheophyta</taxon>
        <taxon>Spermatophyta</taxon>
        <taxon>Magnoliopsida</taxon>
        <taxon>eudicotyledons</taxon>
        <taxon>Gunneridae</taxon>
        <taxon>Pentapetalae</taxon>
        <taxon>rosids</taxon>
        <taxon>fabids</taxon>
        <taxon>Fabales</taxon>
        <taxon>Fabaceae</taxon>
        <taxon>Papilionoideae</taxon>
        <taxon>50 kb inversion clade</taxon>
        <taxon>NPAAA clade</taxon>
        <taxon>indigoferoid/millettioid clade</taxon>
        <taxon>Phaseoleae</taxon>
        <taxon>Canavalia</taxon>
    </lineage>
</organism>
<protein>
    <submittedName>
        <fullName evidence="1">Uncharacterized protein</fullName>
    </submittedName>
</protein>
<sequence>MTIRLSTLRACAKLNLGALVVRVTLRHNKPNPCPATGSCCYKQGCFDSRGVPEVYLEIEPKLTLPTRLATNLVRDVKNSPIGNYCEQGTRILTSAHQCPTPKLSASLCSFIHLLTVASYTPMPKLQRSFTMART</sequence>
<evidence type="ECO:0000313" key="2">
    <source>
        <dbReference type="Proteomes" id="UP001367508"/>
    </source>
</evidence>